<comment type="similarity">
    <text evidence="6">Belongs to the methyltransferase superfamily. METTL16/RlmF family.</text>
</comment>
<dbReference type="EC" id="2.1.1.181" evidence="6"/>
<dbReference type="SUPFAM" id="SSF53335">
    <property type="entry name" value="S-adenosyl-L-methionine-dependent methyltransferases"/>
    <property type="match status" value="1"/>
</dbReference>
<evidence type="ECO:0000256" key="3">
    <source>
        <dbReference type="ARBA" id="ARBA00022603"/>
    </source>
</evidence>
<dbReference type="GO" id="GO:0070475">
    <property type="term" value="P:rRNA base methylation"/>
    <property type="evidence" value="ECO:0007669"/>
    <property type="project" value="TreeGrafter"/>
</dbReference>
<dbReference type="EMBL" id="VJOY01000004">
    <property type="protein sequence ID" value="TRX75383.1"/>
    <property type="molecule type" value="Genomic_DNA"/>
</dbReference>
<evidence type="ECO:0000256" key="1">
    <source>
        <dbReference type="ARBA" id="ARBA00022490"/>
    </source>
</evidence>
<keyword evidence="2 6" id="KW-0698">rRNA processing</keyword>
<dbReference type="PANTHER" id="PTHR13393:SF0">
    <property type="entry name" value="RNA N6-ADENOSINE-METHYLTRANSFERASE METTL16"/>
    <property type="match status" value="1"/>
</dbReference>
<keyword evidence="3 6" id="KW-0489">Methyltransferase</keyword>
<evidence type="ECO:0000256" key="2">
    <source>
        <dbReference type="ARBA" id="ARBA00022552"/>
    </source>
</evidence>
<dbReference type="InterPro" id="IPR016909">
    <property type="entry name" value="rRNA_lsu_MeTfrase_F"/>
</dbReference>
<gene>
    <name evidence="6 8" type="primary">rlmF</name>
    <name evidence="8" type="ORF">FM069_06490</name>
</gene>
<feature type="region of interest" description="Disordered" evidence="7">
    <location>
        <begin position="1"/>
        <end position="38"/>
    </location>
</feature>
<evidence type="ECO:0000256" key="6">
    <source>
        <dbReference type="HAMAP-Rule" id="MF_01848"/>
    </source>
</evidence>
<comment type="caution">
    <text evidence="8">The sequence shown here is derived from an EMBL/GenBank/DDBJ whole genome shotgun (WGS) entry which is preliminary data.</text>
</comment>
<evidence type="ECO:0000313" key="8">
    <source>
        <dbReference type="EMBL" id="TRX75383.1"/>
    </source>
</evidence>
<proteinExistence type="inferred from homology"/>
<dbReference type="InterPro" id="IPR010286">
    <property type="entry name" value="METTL16/RlmF"/>
</dbReference>
<keyword evidence="1 6" id="KW-0963">Cytoplasm</keyword>
<comment type="function">
    <text evidence="6">Specifically methylates the adenine in position 1618 of 23S rRNA.</text>
</comment>
<keyword evidence="5 6" id="KW-0949">S-adenosyl-L-methionine</keyword>
<organism evidence="8 9">
    <name type="scientific">Pseudomonas mangiferae</name>
    <dbReference type="NCBI Taxonomy" id="2593654"/>
    <lineage>
        <taxon>Bacteria</taxon>
        <taxon>Pseudomonadati</taxon>
        <taxon>Pseudomonadota</taxon>
        <taxon>Gammaproteobacteria</taxon>
        <taxon>Pseudomonadales</taxon>
        <taxon>Pseudomonadaceae</taxon>
        <taxon>Pseudomonas</taxon>
    </lineage>
</organism>
<comment type="catalytic activity">
    <reaction evidence="6">
        <text>adenosine(1618) in 23S rRNA + S-adenosyl-L-methionine = N(6)-methyladenosine(1618) in 23S rRNA + S-adenosyl-L-homocysteine + H(+)</text>
        <dbReference type="Rhea" id="RHEA:16497"/>
        <dbReference type="Rhea" id="RHEA-COMP:10229"/>
        <dbReference type="Rhea" id="RHEA-COMP:10231"/>
        <dbReference type="ChEBI" id="CHEBI:15378"/>
        <dbReference type="ChEBI" id="CHEBI:57856"/>
        <dbReference type="ChEBI" id="CHEBI:59789"/>
        <dbReference type="ChEBI" id="CHEBI:74411"/>
        <dbReference type="ChEBI" id="CHEBI:74449"/>
        <dbReference type="EC" id="2.1.1.181"/>
    </reaction>
</comment>
<dbReference type="AlphaFoldDB" id="A0A553H0V9"/>
<dbReference type="Proteomes" id="UP000315235">
    <property type="component" value="Unassembled WGS sequence"/>
</dbReference>
<dbReference type="InterPro" id="IPR029063">
    <property type="entry name" value="SAM-dependent_MTases_sf"/>
</dbReference>
<dbReference type="GO" id="GO:0052907">
    <property type="term" value="F:23S rRNA (adenine(1618)-N(6))-methyltransferase activity"/>
    <property type="evidence" value="ECO:0007669"/>
    <property type="project" value="UniProtKB-EC"/>
</dbReference>
<reference evidence="8 9" key="1">
    <citation type="submission" date="2019-07" db="EMBL/GenBank/DDBJ databases">
        <title>Pseudomonas mangiferae sp. nov., isolated from bark of mango tree in Thailand.</title>
        <authorList>
            <person name="Srisuk N."/>
            <person name="Anurat P."/>
        </authorList>
    </citation>
    <scope>NUCLEOTIDE SEQUENCE [LARGE SCALE GENOMIC DNA]</scope>
    <source>
        <strain evidence="8 9">DMKU_BBB3-04</strain>
    </source>
</reference>
<keyword evidence="9" id="KW-1185">Reference proteome</keyword>
<name>A0A553H0V9_9PSED</name>
<evidence type="ECO:0000256" key="7">
    <source>
        <dbReference type="SAM" id="MobiDB-lite"/>
    </source>
</evidence>
<dbReference type="GO" id="GO:0005737">
    <property type="term" value="C:cytoplasm"/>
    <property type="evidence" value="ECO:0007669"/>
    <property type="project" value="UniProtKB-SubCell"/>
</dbReference>
<dbReference type="OrthoDB" id="1115728at2"/>
<dbReference type="Gene3D" id="3.40.50.150">
    <property type="entry name" value="Vaccinia Virus protein VP39"/>
    <property type="match status" value="1"/>
</dbReference>
<dbReference type="PANTHER" id="PTHR13393">
    <property type="entry name" value="SAM-DEPENDENT METHYLTRANSFERASE"/>
    <property type="match status" value="1"/>
</dbReference>
<dbReference type="CDD" id="cd02440">
    <property type="entry name" value="AdoMet_MTases"/>
    <property type="match status" value="1"/>
</dbReference>
<sequence length="343" mass="37247">MRAPLPGAPAMSRPRGRTPRATPPAAPASREAALHPRNRHQGRYDFPALIAGSPELAAYVILNPYGKRSIDFADPQAVKVFNRALLRHYYGIRHWDIPPGYLCPPIPGRADYLHGLADLLGEDAGATGIPRGPGVRVLDIGVGANCIYPLIGHCDYGWRFVGADIDPQALDAARALVAANGLGDAIALRRQARPERLFDGVLEAGDRFDLTLCNPPFHASLDEATRGSQRKWRNLGKLDPSRRLPVLNFGGQGAELWCEGGEAGFLQRMVAESRAFAGQVLWFSSLVSKAANVAGMQAHLRRVDACEVRTVAMAQGQKQSRFIAWSFHDATARAAWHAGRTAD</sequence>
<dbReference type="Pfam" id="PF05971">
    <property type="entry name" value="Methyltransf_10"/>
    <property type="match status" value="1"/>
</dbReference>
<evidence type="ECO:0000256" key="5">
    <source>
        <dbReference type="ARBA" id="ARBA00022691"/>
    </source>
</evidence>
<accession>A0A553H0V9</accession>
<dbReference type="PIRSF" id="PIRSF029038">
    <property type="entry name" value="Mtase_YbiN_prd"/>
    <property type="match status" value="1"/>
</dbReference>
<comment type="subcellular location">
    <subcellularLocation>
        <location evidence="6">Cytoplasm</location>
    </subcellularLocation>
</comment>
<evidence type="ECO:0000256" key="4">
    <source>
        <dbReference type="ARBA" id="ARBA00022679"/>
    </source>
</evidence>
<protein>
    <recommendedName>
        <fullName evidence="6">Ribosomal RNA large subunit methyltransferase F</fullName>
        <ecNumber evidence="6">2.1.1.181</ecNumber>
    </recommendedName>
    <alternativeName>
        <fullName evidence="6">23S rRNA mA1618 methyltransferase</fullName>
    </alternativeName>
    <alternativeName>
        <fullName evidence="6">rRNA adenine N-6-methyltransferase</fullName>
    </alternativeName>
</protein>
<dbReference type="HAMAP" id="MF_01848">
    <property type="entry name" value="23SrRNA_methyltr_F"/>
    <property type="match status" value="1"/>
</dbReference>
<evidence type="ECO:0000313" key="9">
    <source>
        <dbReference type="Proteomes" id="UP000315235"/>
    </source>
</evidence>
<keyword evidence="4 6" id="KW-0808">Transferase</keyword>
<dbReference type="NCBIfam" id="NF008725">
    <property type="entry name" value="PRK11727.1"/>
    <property type="match status" value="1"/>
</dbReference>